<name>A0A9X3SCK5_9ACTN</name>
<dbReference type="Gene3D" id="3.10.180.10">
    <property type="entry name" value="2,3-Dihydroxybiphenyl 1,2-Dioxygenase, domain 1"/>
    <property type="match status" value="1"/>
</dbReference>
<evidence type="ECO:0000313" key="3">
    <source>
        <dbReference type="Proteomes" id="UP001147653"/>
    </source>
</evidence>
<dbReference type="Pfam" id="PF06983">
    <property type="entry name" value="3-dmu-9_3-mt"/>
    <property type="match status" value="1"/>
</dbReference>
<dbReference type="CDD" id="cd06588">
    <property type="entry name" value="PhnB_like"/>
    <property type="match status" value="1"/>
</dbReference>
<evidence type="ECO:0000259" key="1">
    <source>
        <dbReference type="Pfam" id="PF06983"/>
    </source>
</evidence>
<protein>
    <submittedName>
        <fullName evidence="2">VOC family protein</fullName>
    </submittedName>
</protein>
<evidence type="ECO:0000313" key="2">
    <source>
        <dbReference type="EMBL" id="MDA0184806.1"/>
    </source>
</evidence>
<dbReference type="RefSeq" id="WP_270029262.1">
    <property type="nucleotide sequence ID" value="NZ_JAPDDP010000087.1"/>
</dbReference>
<dbReference type="PANTHER" id="PTHR33990">
    <property type="entry name" value="PROTEIN YJDN-RELATED"/>
    <property type="match status" value="1"/>
</dbReference>
<organism evidence="2 3">
    <name type="scientific">Solirubrobacter phytolaccae</name>
    <dbReference type="NCBI Taxonomy" id="1404360"/>
    <lineage>
        <taxon>Bacteria</taxon>
        <taxon>Bacillati</taxon>
        <taxon>Actinomycetota</taxon>
        <taxon>Thermoleophilia</taxon>
        <taxon>Solirubrobacterales</taxon>
        <taxon>Solirubrobacteraceae</taxon>
        <taxon>Solirubrobacter</taxon>
    </lineage>
</organism>
<comment type="caution">
    <text evidence="2">The sequence shown here is derived from an EMBL/GenBank/DDBJ whole genome shotgun (WGS) entry which is preliminary data.</text>
</comment>
<feature type="domain" description="PhnB-like" evidence="1">
    <location>
        <begin position="4"/>
        <end position="117"/>
    </location>
</feature>
<dbReference type="EMBL" id="JAPDDP010000087">
    <property type="protein sequence ID" value="MDA0184806.1"/>
    <property type="molecule type" value="Genomic_DNA"/>
</dbReference>
<reference evidence="2" key="1">
    <citation type="submission" date="2022-10" db="EMBL/GenBank/DDBJ databases">
        <title>The WGS of Solirubrobacter phytolaccae KCTC 29190.</title>
        <authorList>
            <person name="Jiang Z."/>
        </authorList>
    </citation>
    <scope>NUCLEOTIDE SEQUENCE</scope>
    <source>
        <strain evidence="2">KCTC 29190</strain>
    </source>
</reference>
<dbReference type="Proteomes" id="UP001147653">
    <property type="component" value="Unassembled WGS sequence"/>
</dbReference>
<sequence length="159" mass="17596">MSSQRIITNLWFDTEAEQAAEFYCSIFEDARIVSVVPYAEGTDKAGTPVTVEWELLGQRFVGINGGPQFSFTEAISLQIVCEDQAEIDRYWERLTDGGSEGACGWCKDRYGVSWQVTPRGLDQLFTGDPEAASRAMQAMFGMRKLDLAALHAARDAVLA</sequence>
<dbReference type="InterPro" id="IPR009725">
    <property type="entry name" value="3_dmu_93_MTrfase"/>
</dbReference>
<dbReference type="SUPFAM" id="SSF54593">
    <property type="entry name" value="Glyoxalase/Bleomycin resistance protein/Dihydroxybiphenyl dioxygenase"/>
    <property type="match status" value="1"/>
</dbReference>
<keyword evidence="3" id="KW-1185">Reference proteome</keyword>
<dbReference type="InterPro" id="IPR029068">
    <property type="entry name" value="Glyas_Bleomycin-R_OHBP_Dase"/>
</dbReference>
<dbReference type="PIRSF" id="PIRSF021700">
    <property type="entry name" value="3_dmu_93_MTrfase"/>
    <property type="match status" value="1"/>
</dbReference>
<accession>A0A9X3SCK5</accession>
<gene>
    <name evidence="2" type="ORF">OJ997_31175</name>
</gene>
<dbReference type="AlphaFoldDB" id="A0A9X3SCK5"/>
<dbReference type="PANTHER" id="PTHR33990:SF2">
    <property type="entry name" value="PHNB-LIKE DOMAIN-CONTAINING PROTEIN"/>
    <property type="match status" value="1"/>
</dbReference>
<proteinExistence type="predicted"/>
<dbReference type="InterPro" id="IPR028973">
    <property type="entry name" value="PhnB-like"/>
</dbReference>